<gene>
    <name evidence="2" type="ORF">I7I51_07559</name>
</gene>
<dbReference type="EMBL" id="CP069109">
    <property type="protein sequence ID" value="QSS58136.1"/>
    <property type="molecule type" value="Genomic_DNA"/>
</dbReference>
<sequence length="118" mass="12972">MRLTTFTSIIPIVCDLLRSPSRYGSPAVPRRIVPRHEQNSPPERPAAGSEEQGDSTSPQDLLHCSSGTSQPPSRQPSPWPWMTSPVESCDWELGTTDETSRFRRAPTAAKWALSSLVG</sequence>
<feature type="region of interest" description="Disordered" evidence="1">
    <location>
        <begin position="19"/>
        <end position="87"/>
    </location>
</feature>
<dbReference type="VEuPathDB" id="FungiDB:I7I51_07559"/>
<accession>A0A8A1LVH1</accession>
<dbReference type="AlphaFoldDB" id="A0A8A1LVH1"/>
<proteinExistence type="predicted"/>
<protein>
    <submittedName>
        <fullName evidence="2">Uncharacterized protein</fullName>
    </submittedName>
</protein>
<evidence type="ECO:0000313" key="2">
    <source>
        <dbReference type="EMBL" id="QSS58136.1"/>
    </source>
</evidence>
<name>A0A8A1LVH1_AJECA</name>
<evidence type="ECO:0000313" key="3">
    <source>
        <dbReference type="Proteomes" id="UP000663671"/>
    </source>
</evidence>
<evidence type="ECO:0000256" key="1">
    <source>
        <dbReference type="SAM" id="MobiDB-lite"/>
    </source>
</evidence>
<dbReference type="Proteomes" id="UP000663671">
    <property type="component" value="Chromosome 2"/>
</dbReference>
<organism evidence="2 3">
    <name type="scientific">Ajellomyces capsulatus</name>
    <name type="common">Darling's disease fungus</name>
    <name type="synonym">Histoplasma capsulatum</name>
    <dbReference type="NCBI Taxonomy" id="5037"/>
    <lineage>
        <taxon>Eukaryota</taxon>
        <taxon>Fungi</taxon>
        <taxon>Dikarya</taxon>
        <taxon>Ascomycota</taxon>
        <taxon>Pezizomycotina</taxon>
        <taxon>Eurotiomycetes</taxon>
        <taxon>Eurotiomycetidae</taxon>
        <taxon>Onygenales</taxon>
        <taxon>Ajellomycetaceae</taxon>
        <taxon>Histoplasma</taxon>
    </lineage>
</organism>
<reference evidence="2" key="1">
    <citation type="submission" date="2021-01" db="EMBL/GenBank/DDBJ databases">
        <title>Chromosome-level genome assembly of a human fungal pathogen reveals clustering of transcriptionally co-regulated genes.</title>
        <authorList>
            <person name="Voorhies M."/>
            <person name="Cohen S."/>
            <person name="Shea T.P."/>
            <person name="Petrus S."/>
            <person name="Munoz J.F."/>
            <person name="Poplawski S."/>
            <person name="Goldman W.E."/>
            <person name="Michael T."/>
            <person name="Cuomo C.A."/>
            <person name="Sil A."/>
            <person name="Beyhan S."/>
        </authorList>
    </citation>
    <scope>NUCLEOTIDE SEQUENCE</scope>
    <source>
        <strain evidence="2">WU24</strain>
    </source>
</reference>